<dbReference type="AlphaFoldDB" id="A0A1E5JLW8"/>
<dbReference type="Proteomes" id="UP000095229">
    <property type="component" value="Unassembled WGS sequence"/>
</dbReference>
<evidence type="ECO:0000313" key="2">
    <source>
        <dbReference type="EMBL" id="OEH45547.1"/>
    </source>
</evidence>
<feature type="compositionally biased region" description="Polar residues" evidence="1">
    <location>
        <begin position="8"/>
        <end position="29"/>
    </location>
</feature>
<sequence length="62" mass="7477">MVAKRGQFLSQSSFHTQQESRATLQTATGIRTHRRKTGLEYKYNISIRRIYGFLYKEYCRNW</sequence>
<organism evidence="2 3">
    <name type="scientific">Legionella parisiensis</name>
    <dbReference type="NCBI Taxonomy" id="45071"/>
    <lineage>
        <taxon>Bacteria</taxon>
        <taxon>Pseudomonadati</taxon>
        <taxon>Pseudomonadota</taxon>
        <taxon>Gammaproteobacteria</taxon>
        <taxon>Legionellales</taxon>
        <taxon>Legionellaceae</taxon>
        <taxon>Legionella</taxon>
    </lineage>
</organism>
<dbReference type="STRING" id="45071.Lpar_0804"/>
<evidence type="ECO:0000313" key="3">
    <source>
        <dbReference type="Proteomes" id="UP000095229"/>
    </source>
</evidence>
<protein>
    <submittedName>
        <fullName evidence="2">Uncharacterized protein</fullName>
    </submittedName>
</protein>
<evidence type="ECO:0000256" key="1">
    <source>
        <dbReference type="SAM" id="MobiDB-lite"/>
    </source>
</evidence>
<keyword evidence="3" id="KW-1185">Reference proteome</keyword>
<accession>A0A1E5JLW8</accession>
<proteinExistence type="predicted"/>
<reference evidence="2 3" key="1">
    <citation type="submission" date="2016-02" db="EMBL/GenBank/DDBJ databases">
        <title>Secondary metabolites in Legionella.</title>
        <authorList>
            <person name="Tobias N.J."/>
            <person name="Bode H.B."/>
        </authorList>
    </citation>
    <scope>NUCLEOTIDE SEQUENCE [LARGE SCALE GENOMIC DNA]</scope>
    <source>
        <strain evidence="2 3">DSM 19216</strain>
    </source>
</reference>
<name>A0A1E5JLW8_9GAMM</name>
<comment type="caution">
    <text evidence="2">The sequence shown here is derived from an EMBL/GenBank/DDBJ whole genome shotgun (WGS) entry which is preliminary data.</text>
</comment>
<dbReference type="EMBL" id="LSOG01000090">
    <property type="protein sequence ID" value="OEH45547.1"/>
    <property type="molecule type" value="Genomic_DNA"/>
</dbReference>
<feature type="region of interest" description="Disordered" evidence="1">
    <location>
        <begin position="1"/>
        <end position="29"/>
    </location>
</feature>
<gene>
    <name evidence="2" type="ORF">lpari_03457</name>
</gene>